<keyword evidence="2" id="KW-1185">Reference proteome</keyword>
<protein>
    <submittedName>
        <fullName evidence="1">DUF1415 domain-containing protein</fullName>
    </submittedName>
</protein>
<dbReference type="InterPro" id="IPR009858">
    <property type="entry name" value="DUF1415"/>
</dbReference>
<evidence type="ECO:0000313" key="2">
    <source>
        <dbReference type="Proteomes" id="UP001165293"/>
    </source>
</evidence>
<name>A0ABS8JL68_9GAMM</name>
<dbReference type="Proteomes" id="UP001165293">
    <property type="component" value="Unassembled WGS sequence"/>
</dbReference>
<accession>A0ABS8JL68</accession>
<reference evidence="1" key="1">
    <citation type="submission" date="2021-10" db="EMBL/GenBank/DDBJ databases">
        <authorList>
            <person name="Lyu M."/>
            <person name="Wang X."/>
            <person name="Meng X."/>
            <person name="Xu K."/>
        </authorList>
    </citation>
    <scope>NUCLEOTIDE SEQUENCE</scope>
    <source>
        <strain evidence="1">A6</strain>
    </source>
</reference>
<dbReference type="EMBL" id="JAJGAK010000004">
    <property type="protein sequence ID" value="MCC8364317.1"/>
    <property type="molecule type" value="Genomic_DNA"/>
</dbReference>
<sequence>MEDDTHDAAGAADFIADTRRWLERAVIGLNLCPFAKAVHAKGQVRWVLSDATEPADLLEQLGEELAFLRDASPDEVDTTLIVHPHVLQDFIDYNDFLGDADGLVEAMELDGVLQVASFHPEYQFAGSDPDDIANYTNRSPYPTLHLLREDSVSRAVDAFPDSEVIVERNVETLQQLGHEGWRKLLD</sequence>
<proteinExistence type="predicted"/>
<organism evidence="1 2">
    <name type="scientific">Noviluteimonas lactosilytica</name>
    <dbReference type="NCBI Taxonomy" id="2888523"/>
    <lineage>
        <taxon>Bacteria</taxon>
        <taxon>Pseudomonadati</taxon>
        <taxon>Pseudomonadota</taxon>
        <taxon>Gammaproteobacteria</taxon>
        <taxon>Lysobacterales</taxon>
        <taxon>Lysobacteraceae</taxon>
        <taxon>Noviluteimonas</taxon>
    </lineage>
</organism>
<evidence type="ECO:0000313" key="1">
    <source>
        <dbReference type="EMBL" id="MCC8364317.1"/>
    </source>
</evidence>
<comment type="caution">
    <text evidence="1">The sequence shown here is derived from an EMBL/GenBank/DDBJ whole genome shotgun (WGS) entry which is preliminary data.</text>
</comment>
<dbReference type="Pfam" id="PF07209">
    <property type="entry name" value="DUF1415"/>
    <property type="match status" value="1"/>
</dbReference>
<gene>
    <name evidence="1" type="ORF">LK996_14680</name>
</gene>
<dbReference type="RefSeq" id="WP_230528111.1">
    <property type="nucleotide sequence ID" value="NZ_JAJGAK010000004.1"/>
</dbReference>